<accession>A0A1L7R8V7</accession>
<dbReference type="GO" id="GO:0009253">
    <property type="term" value="P:peptidoglycan catabolic process"/>
    <property type="evidence" value="ECO:0007669"/>
    <property type="project" value="InterPro"/>
</dbReference>
<dbReference type="InterPro" id="IPR051206">
    <property type="entry name" value="NAMLAA_amidase_2"/>
</dbReference>
<dbReference type="InterPro" id="IPR002502">
    <property type="entry name" value="Amidase_domain"/>
</dbReference>
<dbReference type="GO" id="GO:0071555">
    <property type="term" value="P:cell wall organization"/>
    <property type="evidence" value="ECO:0007669"/>
    <property type="project" value="UniProtKB-KW"/>
</dbReference>
<dbReference type="PANTHER" id="PTHR30417:SF1">
    <property type="entry name" value="N-ACETYLMURAMOYL-L-ALANINE AMIDASE AMID"/>
    <property type="match status" value="1"/>
</dbReference>
<dbReference type="SUPFAM" id="SSF55846">
    <property type="entry name" value="N-acetylmuramoyl-L-alanine amidase-like"/>
    <property type="match status" value="1"/>
</dbReference>
<dbReference type="Pfam" id="PF01510">
    <property type="entry name" value="Amidase_2"/>
    <property type="match status" value="1"/>
</dbReference>
<evidence type="ECO:0000256" key="4">
    <source>
        <dbReference type="ARBA" id="ARBA00023316"/>
    </source>
</evidence>
<dbReference type="PANTHER" id="PTHR30417">
    <property type="entry name" value="N-ACETYLMURAMOYL-L-ALANINE AMIDASE AMID"/>
    <property type="match status" value="1"/>
</dbReference>
<dbReference type="Gene3D" id="3.40.80.10">
    <property type="entry name" value="Peptidoglycan recognition protein-like"/>
    <property type="match status" value="1"/>
</dbReference>
<evidence type="ECO:0000256" key="3">
    <source>
        <dbReference type="ARBA" id="ARBA00022801"/>
    </source>
</evidence>
<feature type="domain" description="N-acetylmuramoyl-L-alanine amidase" evidence="5">
    <location>
        <begin position="16"/>
        <end position="135"/>
    </location>
</feature>
<organism evidence="6">
    <name type="scientific">Actinomyces succiniciruminis</name>
    <dbReference type="NCBI Taxonomy" id="1522002"/>
    <lineage>
        <taxon>Bacteria</taxon>
        <taxon>Bacillati</taxon>
        <taxon>Actinomycetota</taxon>
        <taxon>Actinomycetes</taxon>
        <taxon>Actinomycetales</taxon>
        <taxon>Actinomycetaceae</taxon>
        <taxon>Actinomyces</taxon>
    </lineage>
</organism>
<reference evidence="6" key="1">
    <citation type="submission" date="2014-07" db="EMBL/GenBank/DDBJ databases">
        <authorList>
            <person name="Zhang J.E."/>
            <person name="Yang H."/>
            <person name="Guo J."/>
            <person name="Deng Z."/>
            <person name="Luo H."/>
            <person name="Luo M."/>
            <person name="Zhao B."/>
        </authorList>
    </citation>
    <scope>NUCLEOTIDE SEQUENCE</scope>
    <source>
        <strain evidence="6">AM4</strain>
    </source>
</reference>
<keyword evidence="3" id="KW-0378">Hydrolase</keyword>
<evidence type="ECO:0000256" key="2">
    <source>
        <dbReference type="ARBA" id="ARBA00011901"/>
    </source>
</evidence>
<dbReference type="SMART" id="SM00644">
    <property type="entry name" value="Ami_2"/>
    <property type="match status" value="1"/>
</dbReference>
<dbReference type="AlphaFoldDB" id="A0A1L7R8V7"/>
<name>A0A1L7R8V7_9ACTO</name>
<dbReference type="RefSeq" id="WP_210578554.1">
    <property type="nucleotide sequence ID" value="NZ_LK995470.1"/>
</dbReference>
<comment type="catalytic activity">
    <reaction evidence="1">
        <text>Hydrolyzes the link between N-acetylmuramoyl residues and L-amino acid residues in certain cell-wall glycopeptides.</text>
        <dbReference type="EC" id="3.5.1.28"/>
    </reaction>
</comment>
<dbReference type="GO" id="GO:0009254">
    <property type="term" value="P:peptidoglycan turnover"/>
    <property type="evidence" value="ECO:0007669"/>
    <property type="project" value="TreeGrafter"/>
</dbReference>
<dbReference type="EMBL" id="LK995470">
    <property type="protein sequence ID" value="CED90251.1"/>
    <property type="molecule type" value="Genomic_DNA"/>
</dbReference>
<gene>
    <name evidence="6" type="ORF">AAM4_0356</name>
</gene>
<sequence length="314" mass="33626">MTTIAPNRAVTAVRQSPNYSAGRPAGAPNTITIHWWGSYGQSHDGVVNYLCRQGGNSSAHYVASSQGVTQLVSDRDRAWHAGALGNPRSIGIECRPEMSDADFAMVAKLIAAIRAEHGDLPLRGHKDWMATQCPGTWYAQLARLDQLARGQKASAASANTTALQAQTAPATKAAKLTATDRQLMLDVDGIPGGHTYARLNQVMGTGTKGSPSEAMWKKFQLFLNTVVSSKDIRNLTGAPSLDADGIAGAKTWKTFQYWSGNVKPAWMAQVGGPSKLTGATWNQWVDGVAGVKTWKMLQHCLNSSYANSGKLLSK</sequence>
<dbReference type="InterPro" id="IPR036505">
    <property type="entry name" value="Amidase/PGRP_sf"/>
</dbReference>
<protein>
    <recommendedName>
        <fullName evidence="2">N-acetylmuramoyl-L-alanine amidase</fullName>
        <ecNumber evidence="2">3.5.1.28</ecNumber>
    </recommendedName>
</protein>
<dbReference type="GO" id="GO:0008745">
    <property type="term" value="F:N-acetylmuramoyl-L-alanine amidase activity"/>
    <property type="evidence" value="ECO:0007669"/>
    <property type="project" value="UniProtKB-EC"/>
</dbReference>
<keyword evidence="4" id="KW-0961">Cell wall biogenesis/degradation</keyword>
<evidence type="ECO:0000256" key="1">
    <source>
        <dbReference type="ARBA" id="ARBA00001561"/>
    </source>
</evidence>
<dbReference type="EC" id="3.5.1.28" evidence="2"/>
<evidence type="ECO:0000259" key="5">
    <source>
        <dbReference type="SMART" id="SM00644"/>
    </source>
</evidence>
<dbReference type="CDD" id="cd06583">
    <property type="entry name" value="PGRP"/>
    <property type="match status" value="1"/>
</dbReference>
<proteinExistence type="predicted"/>
<evidence type="ECO:0000313" key="6">
    <source>
        <dbReference type="EMBL" id="CED90251.1"/>
    </source>
</evidence>